<evidence type="ECO:0000313" key="5">
    <source>
        <dbReference type="Proteomes" id="UP001245370"/>
    </source>
</evidence>
<evidence type="ECO:0000259" key="1">
    <source>
        <dbReference type="Pfam" id="PF08707"/>
    </source>
</evidence>
<dbReference type="Pfam" id="PF08707">
    <property type="entry name" value="PriCT_2"/>
    <property type="match status" value="1"/>
</dbReference>
<reference evidence="3 5" key="2">
    <citation type="submission" date="2023-07" db="EMBL/GenBank/DDBJ databases">
        <title>Genomic Encyclopedia of Type Strains, Phase IV (KMG-IV): sequencing the most valuable type-strain genomes for metagenomic binning, comparative biology and taxonomic classification.</title>
        <authorList>
            <person name="Goeker M."/>
        </authorList>
    </citation>
    <scope>NUCLEOTIDE SEQUENCE [LARGE SCALE GENOMIC DNA]</scope>
    <source>
        <strain evidence="3 5">DSM 338</strain>
    </source>
</reference>
<gene>
    <name evidence="3" type="ORF">GGQ86_001373</name>
    <name evidence="2" type="ORF">XFLAVUS301_08610</name>
</gene>
<name>A0A9W6CL66_XANFL</name>
<feature type="domain" description="Primase C-terminal 2" evidence="1">
    <location>
        <begin position="214"/>
        <end position="281"/>
    </location>
</feature>
<evidence type="ECO:0000313" key="2">
    <source>
        <dbReference type="EMBL" id="GLI21187.1"/>
    </source>
</evidence>
<dbReference type="Pfam" id="PF13481">
    <property type="entry name" value="AAA_25"/>
    <property type="match status" value="1"/>
</dbReference>
<dbReference type="Gene3D" id="3.40.50.300">
    <property type="entry name" value="P-loop containing nucleotide triphosphate hydrolases"/>
    <property type="match status" value="1"/>
</dbReference>
<organism evidence="2 4">
    <name type="scientific">Xanthobacter flavus</name>
    <dbReference type="NCBI Taxonomy" id="281"/>
    <lineage>
        <taxon>Bacteria</taxon>
        <taxon>Pseudomonadati</taxon>
        <taxon>Pseudomonadota</taxon>
        <taxon>Alphaproteobacteria</taxon>
        <taxon>Hyphomicrobiales</taxon>
        <taxon>Xanthobacteraceae</taxon>
        <taxon>Xanthobacter</taxon>
    </lineage>
</organism>
<comment type="caution">
    <text evidence="2">The sequence shown here is derived from an EMBL/GenBank/DDBJ whole genome shotgun (WGS) entry which is preliminary data.</text>
</comment>
<dbReference type="EMBL" id="JAVDPY010000002">
    <property type="protein sequence ID" value="MDR6332909.1"/>
    <property type="molecule type" value="Genomic_DNA"/>
</dbReference>
<dbReference type="Proteomes" id="UP001144397">
    <property type="component" value="Unassembled WGS sequence"/>
</dbReference>
<reference evidence="2" key="1">
    <citation type="submission" date="2022-12" db="EMBL/GenBank/DDBJ databases">
        <title>Reference genome sequencing for broad-spectrum identification of bacterial and archaeal isolates by mass spectrometry.</title>
        <authorList>
            <person name="Sekiguchi Y."/>
            <person name="Tourlousse D.M."/>
        </authorList>
    </citation>
    <scope>NUCLEOTIDE SEQUENCE</scope>
    <source>
        <strain evidence="2">301</strain>
    </source>
</reference>
<dbReference type="InterPro" id="IPR027417">
    <property type="entry name" value="P-loop_NTPase"/>
</dbReference>
<sequence length="676" mass="74101">MVDLVKELGAAFDVTSTDLEDSTLDQMQSAKRWLLSRDKRPFYIDGSPRGATDTDEDRVWLATYDEAMVALSARGAGWLLGFALGPDGSGGHWQGIDFDDIEKHKHGIASRDWALRDASLPGYVELSPSKKGIHVIGYGRAFTNLGSNGTGIEAYANGRFFTFTGDSIRDGVLTDLADYVEQTLAPLHGAARASSASTGVHEVTIDPQTVTELRSALNAISPDDYGTWIAMGHALREIGARGRELWLSWSQQSAKWRPGDARKWDTFGPTDTGYQAVFAEAQRQGWVNPKSKAAQGAEAIPVNPEEIRLEFAMLDSVATLKLDYLFDPFLPVGCVVGFYGRGSSAKTSLLASMAAQISHWGASTLWLSVEELTEWIKVRHVNSGGIEETLAVLAAVPIKKNAQGHVISSSINVYDHLEPAIGKARADFKEKGKPPLRFVVLDTAVGLTAWGKGESPNDDSAVKKLLAFLQALAEKHSLTIAIVGHANKGTHEHFADIVMGASAWVNSPRLSFVHAEDRREPYSYVMRTAKSNLGAHFGMMYKTVPVHVLHRREWADPDGSADVVLCKIQPSPIVWGNSGATELWEDATTKPKDEGEAGMGRAGRATIAAKLLECLVKVVHASDHPVSRHEVHYHFGREVHGKEWTKVEDRLRLGQFTYKVEIDRTDKNRALYRKVA</sequence>
<protein>
    <recommendedName>
        <fullName evidence="1">Primase C-terminal 2 domain-containing protein</fullName>
    </recommendedName>
</protein>
<dbReference type="GO" id="GO:0016817">
    <property type="term" value="F:hydrolase activity, acting on acid anhydrides"/>
    <property type="evidence" value="ECO:0007669"/>
    <property type="project" value="InterPro"/>
</dbReference>
<proteinExistence type="predicted"/>
<dbReference type="AlphaFoldDB" id="A0A9W6CL66"/>
<accession>A0A9W6CL66</accession>
<evidence type="ECO:0000313" key="3">
    <source>
        <dbReference type="EMBL" id="MDR6332909.1"/>
    </source>
</evidence>
<dbReference type="Proteomes" id="UP001245370">
    <property type="component" value="Unassembled WGS sequence"/>
</dbReference>
<keyword evidence="5" id="KW-1185">Reference proteome</keyword>
<dbReference type="SUPFAM" id="SSF52540">
    <property type="entry name" value="P-loop containing nucleoside triphosphate hydrolases"/>
    <property type="match status" value="1"/>
</dbReference>
<evidence type="ECO:0000313" key="4">
    <source>
        <dbReference type="Proteomes" id="UP001144397"/>
    </source>
</evidence>
<dbReference type="InterPro" id="IPR014819">
    <property type="entry name" value="PriCT_2"/>
</dbReference>
<dbReference type="EMBL" id="BSDO01000001">
    <property type="protein sequence ID" value="GLI21187.1"/>
    <property type="molecule type" value="Genomic_DNA"/>
</dbReference>